<dbReference type="CDD" id="cd07987">
    <property type="entry name" value="LPLAT_MGAT-like"/>
    <property type="match status" value="1"/>
</dbReference>
<keyword evidence="8" id="KW-0443">Lipid metabolism</keyword>
<keyword evidence="5 11" id="KW-0812">Transmembrane</keyword>
<keyword evidence="6 11" id="KW-0256">Endoplasmic reticulum</keyword>
<name>A0A822ZUB4_NELNU</name>
<evidence type="ECO:0000313" key="13">
    <source>
        <dbReference type="Proteomes" id="UP000607653"/>
    </source>
</evidence>
<comment type="similarity">
    <text evidence="2 11">Belongs to the diacylglycerol acyltransferase family.</text>
</comment>
<keyword evidence="9 11" id="KW-0472">Membrane</keyword>
<evidence type="ECO:0000256" key="11">
    <source>
        <dbReference type="RuleBase" id="RU367023"/>
    </source>
</evidence>
<feature type="transmembrane region" description="Helical" evidence="11">
    <location>
        <begin position="36"/>
        <end position="56"/>
    </location>
</feature>
<dbReference type="GO" id="GO:0005789">
    <property type="term" value="C:endoplasmic reticulum membrane"/>
    <property type="evidence" value="ECO:0007669"/>
    <property type="project" value="UniProtKB-SubCell"/>
</dbReference>
<keyword evidence="4 11" id="KW-0808">Transferase</keyword>
<comment type="subcellular location">
    <subcellularLocation>
        <location evidence="1 11">Endoplasmic reticulum membrane</location>
        <topology evidence="1 11">Multi-pass membrane protein</topology>
    </subcellularLocation>
</comment>
<dbReference type="PANTHER" id="PTHR12317">
    <property type="entry name" value="DIACYLGLYCEROL O-ACYLTRANSFERASE"/>
    <property type="match status" value="1"/>
</dbReference>
<dbReference type="EMBL" id="DUZY01000008">
    <property type="protein sequence ID" value="DAD46466.1"/>
    <property type="molecule type" value="Genomic_DNA"/>
</dbReference>
<evidence type="ECO:0000256" key="1">
    <source>
        <dbReference type="ARBA" id="ARBA00004477"/>
    </source>
</evidence>
<gene>
    <name evidence="12" type="ORF">HUJ06_016403</name>
</gene>
<keyword evidence="3" id="KW-0444">Lipid biosynthesis</keyword>
<proteinExistence type="inferred from homology"/>
<dbReference type="GO" id="GO:0004144">
    <property type="term" value="F:diacylglycerol O-acyltransferase activity"/>
    <property type="evidence" value="ECO:0007669"/>
    <property type="project" value="UniProtKB-ARBA"/>
</dbReference>
<evidence type="ECO:0000256" key="10">
    <source>
        <dbReference type="ARBA" id="ARBA00023315"/>
    </source>
</evidence>
<sequence>MPVFMPETIGDREKSVNAGDEPTVIQRKESSLLQMVTALALLLGPLHLVVALIFMACFLPNYLAFSIFVLLLFFTVLPINDESKLGRTLAWYICYHCCAYFPVTLHVEDIKAFESKRAYVFGYEPHSVFPIGVVSLVDFTEFMHLPKIKLLASSAVRFLPLMPVRYGIKQNRMVKQDLCSRPYKVGIFYTPFLRHIWTWLGITPATKRNFTSLLEAGHSCIVVPGGVQEACLMKHGSEIVFVKARKGFIRIAIQTGRPLVPVFCFGQTDVFKWWQPSGKLYRRLCRVIKFTPIIFWGTFGSPLPYRRPMHVVVGRPIKLKRNPQPTMEEVNEVHSQFVAALEELFAKHKARVGHADRQLTVL</sequence>
<feature type="transmembrane region" description="Helical" evidence="11">
    <location>
        <begin position="62"/>
        <end position="79"/>
    </location>
</feature>
<evidence type="ECO:0000256" key="4">
    <source>
        <dbReference type="ARBA" id="ARBA00022679"/>
    </source>
</evidence>
<evidence type="ECO:0000256" key="3">
    <source>
        <dbReference type="ARBA" id="ARBA00022516"/>
    </source>
</evidence>
<organism evidence="12 13">
    <name type="scientific">Nelumbo nucifera</name>
    <name type="common">Sacred lotus</name>
    <dbReference type="NCBI Taxonomy" id="4432"/>
    <lineage>
        <taxon>Eukaryota</taxon>
        <taxon>Viridiplantae</taxon>
        <taxon>Streptophyta</taxon>
        <taxon>Embryophyta</taxon>
        <taxon>Tracheophyta</taxon>
        <taxon>Spermatophyta</taxon>
        <taxon>Magnoliopsida</taxon>
        <taxon>Proteales</taxon>
        <taxon>Nelumbonaceae</taxon>
        <taxon>Nelumbo</taxon>
    </lineage>
</organism>
<dbReference type="InterPro" id="IPR007130">
    <property type="entry name" value="DAGAT"/>
</dbReference>
<dbReference type="PANTHER" id="PTHR12317:SF63">
    <property type="entry name" value="DIACYLGLYCEROL O-ACYLTRANSFERASE 2"/>
    <property type="match status" value="1"/>
</dbReference>
<evidence type="ECO:0000256" key="6">
    <source>
        <dbReference type="ARBA" id="ARBA00022824"/>
    </source>
</evidence>
<dbReference type="EC" id="2.3.1.-" evidence="11"/>
<accession>A0A822ZUB4</accession>
<evidence type="ECO:0000313" key="12">
    <source>
        <dbReference type="EMBL" id="DAD46466.1"/>
    </source>
</evidence>
<keyword evidence="10" id="KW-0012">Acyltransferase</keyword>
<evidence type="ECO:0000256" key="5">
    <source>
        <dbReference type="ARBA" id="ARBA00022692"/>
    </source>
</evidence>
<evidence type="ECO:0000256" key="8">
    <source>
        <dbReference type="ARBA" id="ARBA00023098"/>
    </source>
</evidence>
<dbReference type="Pfam" id="PF03982">
    <property type="entry name" value="DAGAT"/>
    <property type="match status" value="1"/>
</dbReference>
<keyword evidence="7 11" id="KW-1133">Transmembrane helix</keyword>
<comment type="caution">
    <text evidence="12">The sequence shown here is derived from an EMBL/GenBank/DDBJ whole genome shotgun (WGS) entry which is preliminary data.</text>
</comment>
<protein>
    <recommendedName>
        <fullName evidence="11">Acyltransferase</fullName>
        <ecNumber evidence="11">2.3.1.-</ecNumber>
    </recommendedName>
</protein>
<dbReference type="GO" id="GO:0019432">
    <property type="term" value="P:triglyceride biosynthetic process"/>
    <property type="evidence" value="ECO:0007669"/>
    <property type="project" value="UniProtKB-ARBA"/>
</dbReference>
<evidence type="ECO:0000256" key="9">
    <source>
        <dbReference type="ARBA" id="ARBA00023136"/>
    </source>
</evidence>
<evidence type="ECO:0000256" key="7">
    <source>
        <dbReference type="ARBA" id="ARBA00022989"/>
    </source>
</evidence>
<evidence type="ECO:0000256" key="2">
    <source>
        <dbReference type="ARBA" id="ARBA00005420"/>
    </source>
</evidence>
<reference evidence="12 13" key="1">
    <citation type="journal article" date="2020" name="Mol. Biol. Evol.">
        <title>Distinct Expression and Methylation Patterns for Genes with Different Fates following a Single Whole-Genome Duplication in Flowering Plants.</title>
        <authorList>
            <person name="Shi T."/>
            <person name="Rahmani R.S."/>
            <person name="Gugger P.F."/>
            <person name="Wang M."/>
            <person name="Li H."/>
            <person name="Zhang Y."/>
            <person name="Li Z."/>
            <person name="Wang Q."/>
            <person name="Van de Peer Y."/>
            <person name="Marchal K."/>
            <person name="Chen J."/>
        </authorList>
    </citation>
    <scope>NUCLEOTIDE SEQUENCE [LARGE SCALE GENOMIC DNA]</scope>
    <source>
        <tissue evidence="12">Leaf</tissue>
    </source>
</reference>
<keyword evidence="13" id="KW-1185">Reference proteome</keyword>
<dbReference type="Proteomes" id="UP000607653">
    <property type="component" value="Unassembled WGS sequence"/>
</dbReference>
<dbReference type="AlphaFoldDB" id="A0A822ZUB4"/>